<sequence>MAGASGERAVAVGESIGVAVNGDNARIVVLPADAVHWARTVEAPQGAGFLPGSASGVFVGREGELAELRAMLTDHGTAAVRAIHGLGGVGKSTLALQYAARYRDAYTLVWWITAETAESIVTGLGGLAMALCPQWAGAAGPDERAAWALLWLQEHAGWLLVFDNVEDPGVLRPYLGTLHRGHHLATSRKATGWHAVAPSMALGLLPLPEAVDLLSRLAFPGRAPTREEWAAATELARVLGCLPLALEQAGAYVYETGTGLEEYRRSLGLVLDEVSEGIDPERTIARIWDQTLGAISGRDPLAVRLLEAMAWMAPDDIPRGLLEPLAPDAVALNRALGVLHSYNMVGFGGRSFVGVHRLVQTVLRGRAEGRADAERVLQEAVLSLYEEEESTADQWQQVLPHIDAFAENAPEGSVPTQTMADAYFAAAQYLFKQQRDDQTITFRKLILAQRSQSGDTHPSTLAALNNLANAYTDAGCPQLAIPLLETVVARRVEIHGSAHPETVTCRHNLAVAYFEAGHLEQATSLLETTLTQCEHAFGADHPNTLTHRQNLAYTYQLGGHLERAIPLLETTLTRYGHTVGDSHPYALTCRHNLAMAYAQAGDPQRAVPLLETTLAQREQVLGPTHPYTESTRQNLAAARQAAGLG</sequence>
<dbReference type="SMART" id="SM00028">
    <property type="entry name" value="TPR"/>
    <property type="match status" value="3"/>
</dbReference>
<evidence type="ECO:0000313" key="1">
    <source>
        <dbReference type="EMBL" id="MDT7839354.1"/>
    </source>
</evidence>
<protein>
    <submittedName>
        <fullName evidence="1">Tetratricopeptide repeat protein</fullName>
    </submittedName>
</protein>
<dbReference type="InterPro" id="IPR019734">
    <property type="entry name" value="TPR_rpt"/>
</dbReference>
<dbReference type="Gene3D" id="1.25.40.10">
    <property type="entry name" value="Tetratricopeptide repeat domain"/>
    <property type="match status" value="1"/>
</dbReference>
<dbReference type="SUPFAM" id="SSF52540">
    <property type="entry name" value="P-loop containing nucleoside triphosphate hydrolases"/>
    <property type="match status" value="1"/>
</dbReference>
<dbReference type="Pfam" id="PF13374">
    <property type="entry name" value="TPR_10"/>
    <property type="match status" value="2"/>
</dbReference>
<dbReference type="Gene3D" id="3.40.50.300">
    <property type="entry name" value="P-loop containing nucleotide triphosphate hydrolases"/>
    <property type="match status" value="1"/>
</dbReference>
<evidence type="ECO:0000313" key="2">
    <source>
        <dbReference type="Proteomes" id="UP001257948"/>
    </source>
</evidence>
<dbReference type="InterPro" id="IPR011990">
    <property type="entry name" value="TPR-like_helical_dom_sf"/>
</dbReference>
<dbReference type="EMBL" id="JAVTLL010000001">
    <property type="protein sequence ID" value="MDT7839354.1"/>
    <property type="molecule type" value="Genomic_DNA"/>
</dbReference>
<reference evidence="2" key="1">
    <citation type="submission" date="2023-07" db="EMBL/GenBank/DDBJ databases">
        <title>Draft genome sequence of the endophytic actinobacterium Streptomyces justiciae WPN32, a potential antibiotic producer.</title>
        <authorList>
            <person name="Yasawong M."/>
            <person name="Pana W."/>
            <person name="Ganta P."/>
            <person name="Santapan N."/>
            <person name="Songngamsuk T."/>
            <person name="Phatcharaharikarn M."/>
            <person name="Kerdtoob S."/>
            <person name="Nantapong N."/>
        </authorList>
    </citation>
    <scope>NUCLEOTIDE SEQUENCE [LARGE SCALE GENOMIC DNA]</scope>
    <source>
        <strain evidence="2">WPN32</strain>
    </source>
</reference>
<proteinExistence type="predicted"/>
<gene>
    <name evidence="1" type="ORF">RQC66_01270</name>
</gene>
<organism evidence="1 2">
    <name type="scientific">Streptomyces justiciae</name>
    <dbReference type="NCBI Taxonomy" id="2780140"/>
    <lineage>
        <taxon>Bacteria</taxon>
        <taxon>Bacillati</taxon>
        <taxon>Actinomycetota</taxon>
        <taxon>Actinomycetes</taxon>
        <taxon>Kitasatosporales</taxon>
        <taxon>Streptomycetaceae</taxon>
        <taxon>Streptomyces</taxon>
    </lineage>
</organism>
<dbReference type="Proteomes" id="UP001257948">
    <property type="component" value="Unassembled WGS sequence"/>
</dbReference>
<dbReference type="PANTHER" id="PTHR46082:SF6">
    <property type="entry name" value="AAA+ ATPASE DOMAIN-CONTAINING PROTEIN-RELATED"/>
    <property type="match status" value="1"/>
</dbReference>
<dbReference type="InterPro" id="IPR053137">
    <property type="entry name" value="NLR-like"/>
</dbReference>
<accession>A0ABU3LJC6</accession>
<dbReference type="PANTHER" id="PTHR46082">
    <property type="entry name" value="ATP/GTP-BINDING PROTEIN-RELATED"/>
    <property type="match status" value="1"/>
</dbReference>
<dbReference type="InterPro" id="IPR027417">
    <property type="entry name" value="P-loop_NTPase"/>
</dbReference>
<dbReference type="Pfam" id="PF13424">
    <property type="entry name" value="TPR_12"/>
    <property type="match status" value="1"/>
</dbReference>
<keyword evidence="2" id="KW-1185">Reference proteome</keyword>
<dbReference type="RefSeq" id="WP_314197060.1">
    <property type="nucleotide sequence ID" value="NZ_JAVTLL010000001.1"/>
</dbReference>
<comment type="caution">
    <text evidence="1">The sequence shown here is derived from an EMBL/GenBank/DDBJ whole genome shotgun (WGS) entry which is preliminary data.</text>
</comment>
<dbReference type="SUPFAM" id="SSF48452">
    <property type="entry name" value="TPR-like"/>
    <property type="match status" value="1"/>
</dbReference>
<name>A0ABU3LJC6_9ACTN</name>